<evidence type="ECO:0000259" key="1">
    <source>
        <dbReference type="Pfam" id="PF14526"/>
    </source>
</evidence>
<protein>
    <submittedName>
        <fullName evidence="2">Effector binding domain-containing protein</fullName>
    </submittedName>
</protein>
<dbReference type="InterPro" id="IPR011256">
    <property type="entry name" value="Reg_factor_effector_dom_sf"/>
</dbReference>
<dbReference type="InterPro" id="IPR029441">
    <property type="entry name" value="Cass2"/>
</dbReference>
<evidence type="ECO:0000313" key="2">
    <source>
        <dbReference type="EMBL" id="MFD1220445.1"/>
    </source>
</evidence>
<dbReference type="EMBL" id="JBHTLU010000013">
    <property type="protein sequence ID" value="MFD1220445.1"/>
    <property type="molecule type" value="Genomic_DNA"/>
</dbReference>
<dbReference type="RefSeq" id="WP_345587090.1">
    <property type="nucleotide sequence ID" value="NZ_BAABJG010000006.1"/>
</dbReference>
<feature type="domain" description="Integron-associated effector binding protein" evidence="1">
    <location>
        <begin position="58"/>
        <end position="189"/>
    </location>
</feature>
<accession>A0ABW3UIE8</accession>
<reference evidence="3" key="1">
    <citation type="journal article" date="2019" name="Int. J. Syst. Evol. Microbiol.">
        <title>The Global Catalogue of Microorganisms (GCM) 10K type strain sequencing project: providing services to taxonomists for standard genome sequencing and annotation.</title>
        <authorList>
            <consortium name="The Broad Institute Genomics Platform"/>
            <consortium name="The Broad Institute Genome Sequencing Center for Infectious Disease"/>
            <person name="Wu L."/>
            <person name="Ma J."/>
        </authorList>
    </citation>
    <scope>NUCLEOTIDE SEQUENCE [LARGE SCALE GENOMIC DNA]</scope>
    <source>
        <strain evidence="3">CCUG 53270</strain>
    </source>
</reference>
<name>A0ABW3UIE8_9BACL</name>
<evidence type="ECO:0000313" key="3">
    <source>
        <dbReference type="Proteomes" id="UP001597180"/>
    </source>
</evidence>
<proteinExistence type="predicted"/>
<dbReference type="Gene3D" id="3.20.80.10">
    <property type="entry name" value="Regulatory factor, effector binding domain"/>
    <property type="match status" value="1"/>
</dbReference>
<organism evidence="2 3">
    <name type="scientific">Paenibacillus vulneris</name>
    <dbReference type="NCBI Taxonomy" id="1133364"/>
    <lineage>
        <taxon>Bacteria</taxon>
        <taxon>Bacillati</taxon>
        <taxon>Bacillota</taxon>
        <taxon>Bacilli</taxon>
        <taxon>Bacillales</taxon>
        <taxon>Paenibacillaceae</taxon>
        <taxon>Paenibacillus</taxon>
    </lineage>
</organism>
<sequence>MKHSARNPGRLQPMHRILEGRRPDSYKPERVPAALSILYRSTQREVSTEAMEDMKPYIVKHDELKLIGIPCISLQDMSGKYRHAKEALLSSAKHLPSVKNPSVHYGIWPKASTQQQSDMHAYILCVEVDSFEDVPEWYFRTTLPPQTCVVVPNRDGDFDAASQAVEHYLSEARLETGADDRKYIICERYSYEKEGFSRYSLPIHSGLED</sequence>
<dbReference type="Proteomes" id="UP001597180">
    <property type="component" value="Unassembled WGS sequence"/>
</dbReference>
<comment type="caution">
    <text evidence="2">The sequence shown here is derived from an EMBL/GenBank/DDBJ whole genome shotgun (WGS) entry which is preliminary data.</text>
</comment>
<dbReference type="Pfam" id="PF14526">
    <property type="entry name" value="Cass2"/>
    <property type="match status" value="1"/>
</dbReference>
<keyword evidence="3" id="KW-1185">Reference proteome</keyword>
<gene>
    <name evidence="2" type="ORF">ACFQ4B_09965</name>
</gene>